<feature type="region of interest" description="Disordered" evidence="1">
    <location>
        <begin position="762"/>
        <end position="1035"/>
    </location>
</feature>
<feature type="compositionally biased region" description="Polar residues" evidence="1">
    <location>
        <begin position="123"/>
        <end position="144"/>
    </location>
</feature>
<feature type="compositionally biased region" description="Polar residues" evidence="1">
    <location>
        <begin position="1"/>
        <end position="17"/>
    </location>
</feature>
<feature type="compositionally biased region" description="Polar residues" evidence="1">
    <location>
        <begin position="924"/>
        <end position="943"/>
    </location>
</feature>
<accession>A0A9P0J8Y0</accession>
<feature type="region of interest" description="Disordered" evidence="1">
    <location>
        <begin position="84"/>
        <end position="105"/>
    </location>
</feature>
<feature type="compositionally biased region" description="Basic and acidic residues" evidence="1">
    <location>
        <begin position="1141"/>
        <end position="1156"/>
    </location>
</feature>
<organism evidence="2 3">
    <name type="scientific">Chironomus riparius</name>
    <dbReference type="NCBI Taxonomy" id="315576"/>
    <lineage>
        <taxon>Eukaryota</taxon>
        <taxon>Metazoa</taxon>
        <taxon>Ecdysozoa</taxon>
        <taxon>Arthropoda</taxon>
        <taxon>Hexapoda</taxon>
        <taxon>Insecta</taxon>
        <taxon>Pterygota</taxon>
        <taxon>Neoptera</taxon>
        <taxon>Endopterygota</taxon>
        <taxon>Diptera</taxon>
        <taxon>Nematocera</taxon>
        <taxon>Chironomoidea</taxon>
        <taxon>Chironomidae</taxon>
        <taxon>Chironominae</taxon>
        <taxon>Chironomus</taxon>
    </lineage>
</organism>
<feature type="compositionally biased region" description="Basic residues" evidence="1">
    <location>
        <begin position="84"/>
        <end position="96"/>
    </location>
</feature>
<evidence type="ECO:0000256" key="1">
    <source>
        <dbReference type="SAM" id="MobiDB-lite"/>
    </source>
</evidence>
<feature type="compositionally biased region" description="Polar residues" evidence="1">
    <location>
        <begin position="873"/>
        <end position="894"/>
    </location>
</feature>
<sequence length="1156" mass="131909">MVNSMENSSTPKTNNGPRVSFNRDVHVKRYGSLLLNNDNLNSDSNSRSQSPNLRRQLPNDLSHEALEREAALVLEQVNSFGSLPHRKQAYKKPLRRSKSDASTKKLKRNSIFNFFNSIPASTNLISPTNNGSSTDTKTNDQKIVNNKKVGRSKSDISSQSLRHKREKYGNKLHINENNNLISSDSDNNSTSLITNSLSRKKIPLSPITEVNTPLLDERNCSDYFDAAASTNNNNSNINKVEGVVDEDCEKSLKQQRNKYLSKSMESMHSSQMPVEKLPLTKHVRVDKIIKRLSVERLSPPPIVVLQAGGFSYTNPQLSPKSPTTTPLMPSSPNNTNQNNYFNVKSMTPPVESHIENSNNTNSLNRPNNHNHSNIVYTQVVCNDQKSADASKTIQNNDMLLKTSRKQSAASPSNLITKKYEQSIRNDTVDFINTASDEKASIRKHQHSVDETDNIASTNEEEPIIKANIRKHIPRYSSNTNIDNLINTNNQQQQQQTYYLDNEFDRLNEMRETDFNNGIDATLSSRREILESRIKSRIGGLHINNDNNHTRSNPPTIHKRTYNKHGSNEFINNRFSPERKHLDFNKASSPTRVKYEQQKASNTTTTYLDEGSMRKNSHHSQKLIDKYTDSGNETDIVVKHNNSHNKNRYSSRFNIGRKWNYEDDIIECELFLMKERKHTDETYPYQLVRTYVYRQSSNNDDNYDTDQDKKNILKEWKHNKKMTREFIKTQTKKKSGLDKVKELFKLRSNKNNDENELRARYREYSPDIEPPPQKSIPQQPSIVNRRRLSTPTASPMTSSRSKSLPPKVVNKNSAIASTATSTSTLKREKQQSTNGNPQKFNWFASLDRLSRKKSRDLSSNPPTIDRRSNSNSSTITRAKSSSMKNISLSNGSSKNLRFFGDTDLDDAGNKIKSPTHYDDAREKSSSLQNLNSARRTRQSKSVSRSRAELINIAESTSDEAGEKPVNSRPVSPAINNYLPPPRPPKSTKLVRSVSTLPRPLPRKSLGHEVVEHDSYYPQYKRDSNLESDSNFSTSRRLRNSLSVSRENLGRDRFDSDASQRSVVYLHASVVGDIPQTYGRKLSGKSSVRTAYNEEQPIIRTVNSSLNVDAPWKPKFISDGYEINYSNDQKDIENRRKFRSKSATREKSKWDREAHKRI</sequence>
<proteinExistence type="predicted"/>
<gene>
    <name evidence="2" type="ORF">CHIRRI_LOCUS10180</name>
</gene>
<reference evidence="2" key="1">
    <citation type="submission" date="2022-01" db="EMBL/GenBank/DDBJ databases">
        <authorList>
            <person name="King R."/>
        </authorList>
    </citation>
    <scope>NUCLEOTIDE SEQUENCE</scope>
</reference>
<dbReference type="AlphaFoldDB" id="A0A9P0J8Y0"/>
<feature type="compositionally biased region" description="Low complexity" evidence="1">
    <location>
        <begin position="35"/>
        <end position="53"/>
    </location>
</feature>
<dbReference type="Proteomes" id="UP001153620">
    <property type="component" value="Chromosome 3"/>
</dbReference>
<feature type="compositionally biased region" description="Low complexity" evidence="1">
    <location>
        <begin position="812"/>
        <end position="823"/>
    </location>
</feature>
<feature type="region of interest" description="Disordered" evidence="1">
    <location>
        <begin position="1132"/>
        <end position="1156"/>
    </location>
</feature>
<feature type="compositionally biased region" description="Basic and acidic residues" evidence="1">
    <location>
        <begin position="914"/>
        <end position="923"/>
    </location>
</feature>
<feature type="region of interest" description="Disordered" evidence="1">
    <location>
        <begin position="314"/>
        <end position="337"/>
    </location>
</feature>
<keyword evidence="3" id="KW-1185">Reference proteome</keyword>
<feature type="region of interest" description="Disordered" evidence="1">
    <location>
        <begin position="35"/>
        <end position="55"/>
    </location>
</feature>
<feature type="compositionally biased region" description="Low complexity" evidence="1">
    <location>
        <begin position="318"/>
        <end position="336"/>
    </location>
</feature>
<feature type="region of interest" description="Disordered" evidence="1">
    <location>
        <begin position="123"/>
        <end position="164"/>
    </location>
</feature>
<evidence type="ECO:0000313" key="3">
    <source>
        <dbReference type="Proteomes" id="UP001153620"/>
    </source>
</evidence>
<evidence type="ECO:0000313" key="2">
    <source>
        <dbReference type="EMBL" id="CAH1727951.1"/>
    </source>
</evidence>
<name>A0A9P0J8Y0_9DIPT</name>
<reference evidence="2" key="2">
    <citation type="submission" date="2022-10" db="EMBL/GenBank/DDBJ databases">
        <authorList>
            <consortium name="ENA_rothamsted_submissions"/>
            <consortium name="culmorum"/>
            <person name="King R."/>
        </authorList>
    </citation>
    <scope>NUCLEOTIDE SEQUENCE</scope>
</reference>
<dbReference type="EMBL" id="OU895879">
    <property type="protein sequence ID" value="CAH1727951.1"/>
    <property type="molecule type" value="Genomic_DNA"/>
</dbReference>
<protein>
    <submittedName>
        <fullName evidence="2">Uncharacterized protein</fullName>
    </submittedName>
</protein>
<feature type="compositionally biased region" description="Basic and acidic residues" evidence="1">
    <location>
        <begin position="1004"/>
        <end position="1023"/>
    </location>
</feature>
<feature type="region of interest" description="Disordered" evidence="1">
    <location>
        <begin position="1"/>
        <end position="23"/>
    </location>
</feature>
<feature type="compositionally biased region" description="Polar residues" evidence="1">
    <location>
        <begin position="788"/>
        <end position="801"/>
    </location>
</feature>
<dbReference type="OrthoDB" id="2150267at2759"/>